<name>A0A417Y4H0_9ACTN</name>
<evidence type="ECO:0000313" key="3">
    <source>
        <dbReference type="EMBL" id="RHW27451.1"/>
    </source>
</evidence>
<dbReference type="EMBL" id="QXGH01000013">
    <property type="protein sequence ID" value="RHW27451.1"/>
    <property type="molecule type" value="Genomic_DNA"/>
</dbReference>
<proteinExistence type="predicted"/>
<keyword evidence="4" id="KW-1185">Reference proteome</keyword>
<organism evidence="3 4">
    <name type="scientific">Nocardioides immobilis</name>
    <dbReference type="NCBI Taxonomy" id="2049295"/>
    <lineage>
        <taxon>Bacteria</taxon>
        <taxon>Bacillati</taxon>
        <taxon>Actinomycetota</taxon>
        <taxon>Actinomycetes</taxon>
        <taxon>Propionibacteriales</taxon>
        <taxon>Nocardioidaceae</taxon>
        <taxon>Nocardioides</taxon>
    </lineage>
</organism>
<evidence type="ECO:0000313" key="4">
    <source>
        <dbReference type="Proteomes" id="UP000283644"/>
    </source>
</evidence>
<feature type="region of interest" description="Disordered" evidence="1">
    <location>
        <begin position="115"/>
        <end position="139"/>
    </location>
</feature>
<feature type="domain" description="Anti-sigma K factor RskA C-terminal" evidence="2">
    <location>
        <begin position="10"/>
        <end position="125"/>
    </location>
</feature>
<protein>
    <recommendedName>
        <fullName evidence="2">Anti-sigma K factor RskA C-terminal domain-containing protein</fullName>
    </recommendedName>
</protein>
<accession>A0A417Y4H0</accession>
<reference evidence="3 4" key="1">
    <citation type="submission" date="2018-09" db="EMBL/GenBank/DDBJ databases">
        <title>Genome sequencing of Nocardioides immobilis CCTCC AB 2017083 for comparison to Nocardioides silvaticus.</title>
        <authorList>
            <person name="Li C."/>
            <person name="Wang G."/>
        </authorList>
    </citation>
    <scope>NUCLEOTIDE SEQUENCE [LARGE SCALE GENOMIC DNA]</scope>
    <source>
        <strain evidence="3 4">CCTCC AB 2017083</strain>
    </source>
</reference>
<evidence type="ECO:0000256" key="1">
    <source>
        <dbReference type="SAM" id="MobiDB-lite"/>
    </source>
</evidence>
<dbReference type="Proteomes" id="UP000283644">
    <property type="component" value="Unassembled WGS sequence"/>
</dbReference>
<dbReference type="InterPro" id="IPR018764">
    <property type="entry name" value="RskA_C"/>
</dbReference>
<gene>
    <name evidence="3" type="ORF">D0Z08_09920</name>
</gene>
<evidence type="ECO:0000259" key="2">
    <source>
        <dbReference type="Pfam" id="PF10099"/>
    </source>
</evidence>
<sequence length="139" mass="14767">MRKWPLLVALVVGALAVALVVGWLVLRDEEGDPDLAVALSGSGGTASGDIKKLPSGWRIELDADLPRLDDGDYYQAWLSDDAGTLVPIGTFNEGEDVVLWAGVSPLEFTTLTVTRERADGDQDSSGDRILSGEIEPESG</sequence>
<dbReference type="AlphaFoldDB" id="A0A417Y4H0"/>
<dbReference type="Pfam" id="PF10099">
    <property type="entry name" value="RskA_C"/>
    <property type="match status" value="1"/>
</dbReference>
<comment type="caution">
    <text evidence="3">The sequence shown here is derived from an EMBL/GenBank/DDBJ whole genome shotgun (WGS) entry which is preliminary data.</text>
</comment>
<dbReference type="OrthoDB" id="4328740at2"/>
<dbReference type="RefSeq" id="WP_118925072.1">
    <property type="nucleotide sequence ID" value="NZ_QXGH01000013.1"/>
</dbReference>
<dbReference type="GO" id="GO:0005886">
    <property type="term" value="C:plasma membrane"/>
    <property type="evidence" value="ECO:0007669"/>
    <property type="project" value="InterPro"/>
</dbReference>